<name>A0A2N1MEP4_9GLOM</name>
<dbReference type="Proteomes" id="UP000233469">
    <property type="component" value="Unassembled WGS sequence"/>
</dbReference>
<keyword evidence="1" id="KW-0175">Coiled coil</keyword>
<sequence>MPRIYTLNDIGNSDGSKLGSPPSNRYPPSRLELEEQLKKDREKFIRSAKQLITKYHVLDKKNKCMQNDLDRSHEENERMQNSMKQITPLTMQQNDLINKLGSKITSERKSHLESQRELEAKYSTEIKTLKRELTLAQKASFNDKIQIISLEAKIRELEGKLGDIELERTYHDLDVMGGVIEKPVEIPKLPDWLHDNLRSIVCELGLEDKVMELDKKLAKEDILEVLQKVISEKDHHLQDANARLEKALSEKDFLLQETNTRLAEQILKTSSESKVLGGASGLEKDNGITSPKTTSDSPYYLFFQQYGIIIVIVLLVIFIIWRIFSHRYSSNPPYNEEKNIPNYKIPLNRNQSYGFPIQYAEEPKNRTTPYETLPYGYG</sequence>
<evidence type="ECO:0000256" key="1">
    <source>
        <dbReference type="SAM" id="Coils"/>
    </source>
</evidence>
<dbReference type="EMBL" id="LLXL01002721">
    <property type="protein sequence ID" value="PKK60110.1"/>
    <property type="molecule type" value="Genomic_DNA"/>
</dbReference>
<dbReference type="AlphaFoldDB" id="A0A2N1MEP4"/>
<feature type="region of interest" description="Disordered" evidence="2">
    <location>
        <begin position="1"/>
        <end position="28"/>
    </location>
</feature>
<keyword evidence="3" id="KW-0812">Transmembrane</keyword>
<evidence type="ECO:0000256" key="2">
    <source>
        <dbReference type="SAM" id="MobiDB-lite"/>
    </source>
</evidence>
<dbReference type="VEuPathDB" id="FungiDB:RhiirA1_461189"/>
<feature type="coiled-coil region" evidence="1">
    <location>
        <begin position="230"/>
        <end position="257"/>
    </location>
</feature>
<dbReference type="VEuPathDB" id="FungiDB:FUN_016489"/>
<evidence type="ECO:0000313" key="5">
    <source>
        <dbReference type="Proteomes" id="UP000233469"/>
    </source>
</evidence>
<evidence type="ECO:0000313" key="4">
    <source>
        <dbReference type="EMBL" id="PKK60110.1"/>
    </source>
</evidence>
<feature type="coiled-coil region" evidence="1">
    <location>
        <begin position="112"/>
        <end position="167"/>
    </location>
</feature>
<organism evidence="4 5">
    <name type="scientific">Rhizophagus irregularis</name>
    <dbReference type="NCBI Taxonomy" id="588596"/>
    <lineage>
        <taxon>Eukaryota</taxon>
        <taxon>Fungi</taxon>
        <taxon>Fungi incertae sedis</taxon>
        <taxon>Mucoromycota</taxon>
        <taxon>Glomeromycotina</taxon>
        <taxon>Glomeromycetes</taxon>
        <taxon>Glomerales</taxon>
        <taxon>Glomeraceae</taxon>
        <taxon>Rhizophagus</taxon>
    </lineage>
</organism>
<reference evidence="4 5" key="1">
    <citation type="submission" date="2016-04" db="EMBL/GenBank/DDBJ databases">
        <title>Genome analyses suggest a sexual origin of heterokaryosis in a supposedly ancient asexual fungus.</title>
        <authorList>
            <person name="Ropars J."/>
            <person name="Sedzielewska K."/>
            <person name="Noel J."/>
            <person name="Charron P."/>
            <person name="Farinelli L."/>
            <person name="Marton T."/>
            <person name="Kruger M."/>
            <person name="Pelin A."/>
            <person name="Brachmann A."/>
            <person name="Corradi N."/>
        </authorList>
    </citation>
    <scope>NUCLEOTIDE SEQUENCE [LARGE SCALE GENOMIC DNA]</scope>
    <source>
        <strain evidence="4 5">C2</strain>
    </source>
</reference>
<keyword evidence="3" id="KW-1133">Transmembrane helix</keyword>
<comment type="caution">
    <text evidence="4">The sequence shown here is derived from an EMBL/GenBank/DDBJ whole genome shotgun (WGS) entry which is preliminary data.</text>
</comment>
<proteinExistence type="predicted"/>
<feature type="transmembrane region" description="Helical" evidence="3">
    <location>
        <begin position="299"/>
        <end position="321"/>
    </location>
</feature>
<reference evidence="4 5" key="2">
    <citation type="submission" date="2017-10" db="EMBL/GenBank/DDBJ databases">
        <title>Extensive intraspecific genome diversity in a model arbuscular mycorrhizal fungus.</title>
        <authorList>
            <person name="Chen E.C.H."/>
            <person name="Morin E."/>
            <person name="Baudet D."/>
            <person name="Noel J."/>
            <person name="Ndikumana S."/>
            <person name="Charron P."/>
            <person name="St-Onge C."/>
            <person name="Giorgi J."/>
            <person name="Grigoriev I.V."/>
            <person name="Roux C."/>
            <person name="Martin F.M."/>
            <person name="Corradi N."/>
        </authorList>
    </citation>
    <scope>NUCLEOTIDE SEQUENCE [LARGE SCALE GENOMIC DNA]</scope>
    <source>
        <strain evidence="4 5">C2</strain>
    </source>
</reference>
<keyword evidence="3" id="KW-0472">Membrane</keyword>
<dbReference type="VEuPathDB" id="FungiDB:RhiirFUN_001203"/>
<protein>
    <submittedName>
        <fullName evidence="4">Uncharacterized protein</fullName>
    </submittedName>
</protein>
<evidence type="ECO:0000256" key="3">
    <source>
        <dbReference type="SAM" id="Phobius"/>
    </source>
</evidence>
<accession>A0A2N1MEP4</accession>
<gene>
    <name evidence="4" type="ORF">RhiirC2_793815</name>
</gene>